<dbReference type="InterPro" id="IPR050092">
    <property type="entry name" value="RNase_H"/>
</dbReference>
<protein>
    <recommendedName>
        <fullName evidence="5 11">Ribonuclease H</fullName>
        <shortName evidence="11">RNase H</shortName>
        <ecNumber evidence="5 11">3.1.26.4</ecNumber>
    </recommendedName>
</protein>
<evidence type="ECO:0000256" key="6">
    <source>
        <dbReference type="ARBA" id="ARBA00022722"/>
    </source>
</evidence>
<evidence type="ECO:0000256" key="7">
    <source>
        <dbReference type="ARBA" id="ARBA00022723"/>
    </source>
</evidence>
<dbReference type="InterPro" id="IPR012337">
    <property type="entry name" value="RNaseH-like_sf"/>
</dbReference>
<evidence type="ECO:0000256" key="3">
    <source>
        <dbReference type="ARBA" id="ARBA00005300"/>
    </source>
</evidence>
<evidence type="ECO:0000256" key="9">
    <source>
        <dbReference type="ARBA" id="ARBA00022801"/>
    </source>
</evidence>
<dbReference type="GO" id="GO:0000287">
    <property type="term" value="F:magnesium ion binding"/>
    <property type="evidence" value="ECO:0007669"/>
    <property type="project" value="UniProtKB-UniRule"/>
</dbReference>
<keyword evidence="7 11" id="KW-0479">Metal-binding</keyword>
<feature type="binding site" evidence="11">
    <location>
        <position position="79"/>
    </location>
    <ligand>
        <name>Mg(2+)</name>
        <dbReference type="ChEBI" id="CHEBI:18420"/>
        <label>1</label>
    </ligand>
</feature>
<evidence type="ECO:0000313" key="14">
    <source>
        <dbReference type="Proteomes" id="UP000029995"/>
    </source>
</evidence>
<evidence type="ECO:0000256" key="2">
    <source>
        <dbReference type="ARBA" id="ARBA00004065"/>
    </source>
</evidence>
<feature type="domain" description="RNase H type-1" evidence="12">
    <location>
        <begin position="10"/>
        <end position="151"/>
    </location>
</feature>
<comment type="catalytic activity">
    <reaction evidence="1 11">
        <text>Endonucleolytic cleavage to 5'-phosphomonoester.</text>
        <dbReference type="EC" id="3.1.26.4"/>
    </reaction>
</comment>
<feature type="binding site" evidence="11">
    <location>
        <position position="57"/>
    </location>
    <ligand>
        <name>Mg(2+)</name>
        <dbReference type="ChEBI" id="CHEBI:18420"/>
        <label>1</label>
    </ligand>
</feature>
<reference evidence="13 14" key="1">
    <citation type="submission" date="2014-01" db="EMBL/GenBank/DDBJ databases">
        <title>Genome sequence determination for a cystic fibrosis isolate, Inquilinus limosus.</title>
        <authorList>
            <person name="Pino M."/>
            <person name="Di Conza J."/>
            <person name="Gutkind G."/>
        </authorList>
    </citation>
    <scope>NUCLEOTIDE SEQUENCE [LARGE SCALE GENOMIC DNA]</scope>
    <source>
        <strain evidence="13 14">MP06</strain>
    </source>
</reference>
<evidence type="ECO:0000313" key="13">
    <source>
        <dbReference type="EMBL" id="KGM34761.1"/>
    </source>
</evidence>
<comment type="cofactor">
    <cofactor evidence="11">
        <name>Mg(2+)</name>
        <dbReference type="ChEBI" id="CHEBI:18420"/>
    </cofactor>
    <text evidence="11">Binds 1 Mg(2+) ion per subunit. May bind a second metal ion at a regulatory site, or after substrate binding.</text>
</comment>
<evidence type="ECO:0000259" key="12">
    <source>
        <dbReference type="PROSITE" id="PS50879"/>
    </source>
</evidence>
<keyword evidence="11" id="KW-0963">Cytoplasm</keyword>
<dbReference type="OrthoDB" id="7845843at2"/>
<dbReference type="HAMAP" id="MF_00042">
    <property type="entry name" value="RNase_H"/>
    <property type="match status" value="1"/>
</dbReference>
<feature type="binding site" evidence="11">
    <location>
        <position position="143"/>
    </location>
    <ligand>
        <name>Mg(2+)</name>
        <dbReference type="ChEBI" id="CHEBI:18420"/>
        <label>2</label>
    </ligand>
</feature>
<dbReference type="GO" id="GO:0004523">
    <property type="term" value="F:RNA-DNA hybrid ribonuclease activity"/>
    <property type="evidence" value="ECO:0007669"/>
    <property type="project" value="UniProtKB-UniRule"/>
</dbReference>
<dbReference type="Gene3D" id="3.30.420.10">
    <property type="entry name" value="Ribonuclease H-like superfamily/Ribonuclease H"/>
    <property type="match status" value="1"/>
</dbReference>
<organism evidence="13 14">
    <name type="scientific">Inquilinus limosus MP06</name>
    <dbReference type="NCBI Taxonomy" id="1398085"/>
    <lineage>
        <taxon>Bacteria</taxon>
        <taxon>Pseudomonadati</taxon>
        <taxon>Pseudomonadota</taxon>
        <taxon>Alphaproteobacteria</taxon>
        <taxon>Rhodospirillales</taxon>
        <taxon>Rhodospirillaceae</taxon>
        <taxon>Inquilinus</taxon>
    </lineage>
</organism>
<dbReference type="SUPFAM" id="SSF53098">
    <property type="entry name" value="Ribonuclease H-like"/>
    <property type="match status" value="1"/>
</dbReference>
<evidence type="ECO:0000256" key="4">
    <source>
        <dbReference type="ARBA" id="ARBA00011245"/>
    </source>
</evidence>
<dbReference type="InterPro" id="IPR002156">
    <property type="entry name" value="RNaseH_domain"/>
</dbReference>
<dbReference type="GO" id="GO:0043137">
    <property type="term" value="P:DNA replication, removal of RNA primer"/>
    <property type="evidence" value="ECO:0007669"/>
    <property type="project" value="TreeGrafter"/>
</dbReference>
<comment type="similarity">
    <text evidence="3 11">Belongs to the RNase H family.</text>
</comment>
<evidence type="ECO:0000256" key="5">
    <source>
        <dbReference type="ARBA" id="ARBA00012180"/>
    </source>
</evidence>
<evidence type="ECO:0000256" key="11">
    <source>
        <dbReference type="HAMAP-Rule" id="MF_00042"/>
    </source>
</evidence>
<comment type="subunit">
    <text evidence="4 11">Monomer.</text>
</comment>
<feature type="binding site" evidence="11">
    <location>
        <position position="19"/>
    </location>
    <ligand>
        <name>Mg(2+)</name>
        <dbReference type="ChEBI" id="CHEBI:18420"/>
        <label>2</label>
    </ligand>
</feature>
<dbReference type="Pfam" id="PF00075">
    <property type="entry name" value="RNase_H"/>
    <property type="match status" value="1"/>
</dbReference>
<sequence>MAATTKKPLKLPKVEIFTDGACSGNPGPGGWGVLLRMGETERELYGGETLTTNNRMELMAAIQALEAMKRPVEAVLTTDSQYVRNGVMTWMKGWKARGWVTADRKPVKNVDLWQRLDAATVPHKIRWEWTRGHAGHAENERVDELARKGLREFGRGLAPAEAS</sequence>
<evidence type="ECO:0000256" key="1">
    <source>
        <dbReference type="ARBA" id="ARBA00000077"/>
    </source>
</evidence>
<comment type="subcellular location">
    <subcellularLocation>
        <location evidence="11">Cytoplasm</location>
    </subcellularLocation>
</comment>
<dbReference type="NCBIfam" id="NF001236">
    <property type="entry name" value="PRK00203.1"/>
    <property type="match status" value="1"/>
</dbReference>
<comment type="function">
    <text evidence="2 11">Endonuclease that specifically degrades the RNA of RNA-DNA hybrids.</text>
</comment>
<dbReference type="PANTHER" id="PTHR10642">
    <property type="entry name" value="RIBONUCLEASE H1"/>
    <property type="match status" value="1"/>
</dbReference>
<dbReference type="GO" id="GO:0005737">
    <property type="term" value="C:cytoplasm"/>
    <property type="evidence" value="ECO:0007669"/>
    <property type="project" value="UniProtKB-SubCell"/>
</dbReference>
<dbReference type="EC" id="3.1.26.4" evidence="5 11"/>
<feature type="binding site" evidence="11">
    <location>
        <position position="19"/>
    </location>
    <ligand>
        <name>Mg(2+)</name>
        <dbReference type="ChEBI" id="CHEBI:18420"/>
        <label>1</label>
    </ligand>
</feature>
<name>A0A0A0D7U8_9PROT</name>
<dbReference type="InterPro" id="IPR036397">
    <property type="entry name" value="RNaseH_sf"/>
</dbReference>
<gene>
    <name evidence="11" type="primary">rnhA</name>
    <name evidence="13" type="ORF">P409_08420</name>
</gene>
<dbReference type="AlphaFoldDB" id="A0A0A0D7U8"/>
<dbReference type="GO" id="GO:0003676">
    <property type="term" value="F:nucleic acid binding"/>
    <property type="evidence" value="ECO:0007669"/>
    <property type="project" value="InterPro"/>
</dbReference>
<dbReference type="PROSITE" id="PS50879">
    <property type="entry name" value="RNASE_H_1"/>
    <property type="match status" value="1"/>
</dbReference>
<proteinExistence type="inferred from homology"/>
<dbReference type="PANTHER" id="PTHR10642:SF26">
    <property type="entry name" value="RIBONUCLEASE H1"/>
    <property type="match status" value="1"/>
</dbReference>
<dbReference type="InterPro" id="IPR022892">
    <property type="entry name" value="RNaseHI"/>
</dbReference>
<keyword evidence="6 11" id="KW-0540">Nuclease</keyword>
<dbReference type="FunFam" id="3.30.420.10:FF:000089">
    <property type="entry name" value="Ribonuclease H"/>
    <property type="match status" value="1"/>
</dbReference>
<evidence type="ECO:0000256" key="8">
    <source>
        <dbReference type="ARBA" id="ARBA00022759"/>
    </source>
</evidence>
<dbReference type="CDD" id="cd09278">
    <property type="entry name" value="RNase_HI_prokaryote_like"/>
    <property type="match status" value="1"/>
</dbReference>
<keyword evidence="8 11" id="KW-0255">Endonuclease</keyword>
<comment type="caution">
    <text evidence="13">The sequence shown here is derived from an EMBL/GenBank/DDBJ whole genome shotgun (WGS) entry which is preliminary data.</text>
</comment>
<keyword evidence="10 11" id="KW-0460">Magnesium</keyword>
<evidence type="ECO:0000256" key="10">
    <source>
        <dbReference type="ARBA" id="ARBA00022842"/>
    </source>
</evidence>
<dbReference type="Proteomes" id="UP000029995">
    <property type="component" value="Unassembled WGS sequence"/>
</dbReference>
<dbReference type="EMBL" id="JANX01000071">
    <property type="protein sequence ID" value="KGM34761.1"/>
    <property type="molecule type" value="Genomic_DNA"/>
</dbReference>
<accession>A0A0A0D7U8</accession>
<keyword evidence="9 11" id="KW-0378">Hydrolase</keyword>
<dbReference type="RefSeq" id="WP_034834285.1">
    <property type="nucleotide sequence ID" value="NZ_JANX01000071.1"/>
</dbReference>